<comment type="caution">
    <text evidence="1">The sequence shown here is derived from an EMBL/GenBank/DDBJ whole genome shotgun (WGS) entry which is preliminary data.</text>
</comment>
<dbReference type="STRING" id="1802055.A3A74_06660"/>
<evidence type="ECO:0000313" key="1">
    <source>
        <dbReference type="EMBL" id="OGK39578.1"/>
    </source>
</evidence>
<accession>A0A1F7I886</accession>
<dbReference type="Gene3D" id="1.10.10.10">
    <property type="entry name" value="Winged helix-like DNA-binding domain superfamily/Winged helix DNA-binding domain"/>
    <property type="match status" value="1"/>
</dbReference>
<proteinExistence type="predicted"/>
<reference evidence="1 2" key="1">
    <citation type="journal article" date="2016" name="Nat. Commun.">
        <title>Thousands of microbial genomes shed light on interconnected biogeochemical processes in an aquifer system.</title>
        <authorList>
            <person name="Anantharaman K."/>
            <person name="Brown C.T."/>
            <person name="Hug L.A."/>
            <person name="Sharon I."/>
            <person name="Castelle C.J."/>
            <person name="Probst A.J."/>
            <person name="Thomas B.C."/>
            <person name="Singh A."/>
            <person name="Wilkins M.J."/>
            <person name="Karaoz U."/>
            <person name="Brodie E.L."/>
            <person name="Williams K.H."/>
            <person name="Hubbard S.S."/>
            <person name="Banfield J.F."/>
        </authorList>
    </citation>
    <scope>NUCLEOTIDE SEQUENCE [LARGE SCALE GENOMIC DNA]</scope>
</reference>
<dbReference type="AlphaFoldDB" id="A0A1F7I886"/>
<evidence type="ECO:0000313" key="2">
    <source>
        <dbReference type="Proteomes" id="UP000179270"/>
    </source>
</evidence>
<sequence>MLDHIIPSKARRKILALFFQSPNDSHYLRKIVRDIGEEVNAVKRELDILSGAKLLHKEKRLNKIFYSLNKSYLLYDEFLRIFAKSSFLAEMIYKNLSKIGKVKFIVISTKFVKQVQIKEDEIYLLIVGIIVVPEVAAIVGEAEKQFGREVNYTVMAEEEFAFRKKNNDPFIWRFLKQPKVMLVGTEDDLLK</sequence>
<name>A0A1F7I886_9BACT</name>
<organism evidence="1 2">
    <name type="scientific">Candidatus Roizmanbacteria bacterium RIFCSPLOWO2_01_FULL_35_13</name>
    <dbReference type="NCBI Taxonomy" id="1802055"/>
    <lineage>
        <taxon>Bacteria</taxon>
        <taxon>Candidatus Roizmaniibacteriota</taxon>
    </lineage>
</organism>
<gene>
    <name evidence="1" type="ORF">A3A74_06660</name>
</gene>
<evidence type="ECO:0008006" key="3">
    <source>
        <dbReference type="Google" id="ProtNLM"/>
    </source>
</evidence>
<dbReference type="InterPro" id="IPR036388">
    <property type="entry name" value="WH-like_DNA-bd_sf"/>
</dbReference>
<dbReference type="Proteomes" id="UP000179270">
    <property type="component" value="Unassembled WGS sequence"/>
</dbReference>
<protein>
    <recommendedName>
        <fullName evidence="3">HTH arsR-type domain-containing protein</fullName>
    </recommendedName>
</protein>
<dbReference type="EMBL" id="MGAF01000047">
    <property type="protein sequence ID" value="OGK39578.1"/>
    <property type="molecule type" value="Genomic_DNA"/>
</dbReference>